<feature type="transmembrane region" description="Helical" evidence="1">
    <location>
        <begin position="271"/>
        <end position="288"/>
    </location>
</feature>
<organism evidence="3 4">
    <name type="scientific">Sugiyamaella lignohabitans</name>
    <dbReference type="NCBI Taxonomy" id="796027"/>
    <lineage>
        <taxon>Eukaryota</taxon>
        <taxon>Fungi</taxon>
        <taxon>Dikarya</taxon>
        <taxon>Ascomycota</taxon>
        <taxon>Saccharomycotina</taxon>
        <taxon>Dipodascomycetes</taxon>
        <taxon>Dipodascales</taxon>
        <taxon>Trichomonascaceae</taxon>
        <taxon>Sugiyamaella</taxon>
    </lineage>
</organism>
<dbReference type="KEGG" id="slb:AWJ20_455"/>
<dbReference type="Pfam" id="PF02517">
    <property type="entry name" value="Rce1-like"/>
    <property type="match status" value="1"/>
</dbReference>
<protein>
    <recommendedName>
        <fullName evidence="2">CAAX prenyl protease 2/Lysostaphin resistance protein A-like domain-containing protein</fullName>
    </recommendedName>
</protein>
<feature type="domain" description="CAAX prenyl protease 2/Lysostaphin resistance protein A-like" evidence="2">
    <location>
        <begin position="149"/>
        <end position="248"/>
    </location>
</feature>
<dbReference type="EMBL" id="CP014501">
    <property type="protein sequence ID" value="ANB12210.1"/>
    <property type="molecule type" value="Genomic_DNA"/>
</dbReference>
<dbReference type="GeneID" id="30036694"/>
<evidence type="ECO:0000313" key="3">
    <source>
        <dbReference type="EMBL" id="ANB12210.1"/>
    </source>
</evidence>
<reference evidence="3 4" key="1">
    <citation type="submission" date="2016-02" db="EMBL/GenBank/DDBJ databases">
        <title>Complete genome sequence and transcriptome regulation of the pentose utilising yeast Sugiyamaella lignohabitans.</title>
        <authorList>
            <person name="Bellasio M."/>
            <person name="Peymann A."/>
            <person name="Valli M."/>
            <person name="Sipitzky M."/>
            <person name="Graf A."/>
            <person name="Sauer M."/>
            <person name="Marx H."/>
            <person name="Mattanovich D."/>
        </authorList>
    </citation>
    <scope>NUCLEOTIDE SEQUENCE [LARGE SCALE GENOMIC DNA]</scope>
    <source>
        <strain evidence="3 4">CBS 10342</strain>
    </source>
</reference>
<keyword evidence="1" id="KW-1133">Transmembrane helix</keyword>
<name>A0A167CX21_9ASCO</name>
<feature type="transmembrane region" description="Helical" evidence="1">
    <location>
        <begin position="131"/>
        <end position="154"/>
    </location>
</feature>
<sequence>MARFSLTGYSNDFRSLSPTVGLFILTTFIFSSVPWVLTAISNKYGSLGFSLYSEMLMWCPGLAAFLTLLYNKRPIASLRWNWPTNYYVLLSWLLPIAYTLLSYIGVWTIGKGKFPNRLTMDEFAIRLGLGLSPLASTIIYVLLEGTFGMFPAISSALGEEIGWRGFLLPELVKSYSFTASSIFVGLVWSVWHYPLILTSDFYSSTAPVWYQLICFTVYVTSLSVIFGWIRLKSGSLWTGAILHASQNLYMQVFLTPLTANTGHTAWYIDEFGVALPITSLITAIYFWGRRHELELGVRLPLQEV</sequence>
<dbReference type="Proteomes" id="UP000189580">
    <property type="component" value="Chromosome a"/>
</dbReference>
<keyword evidence="1" id="KW-0812">Transmembrane</keyword>
<dbReference type="RefSeq" id="XP_018734687.1">
    <property type="nucleotide sequence ID" value="XM_018881630.1"/>
</dbReference>
<dbReference type="AlphaFoldDB" id="A0A167CX21"/>
<accession>A0A167CX21</accession>
<keyword evidence="4" id="KW-1185">Reference proteome</keyword>
<feature type="transmembrane region" description="Helical" evidence="1">
    <location>
        <begin position="174"/>
        <end position="196"/>
    </location>
</feature>
<dbReference type="PANTHER" id="PTHR35797">
    <property type="entry name" value="PROTEASE-RELATED"/>
    <property type="match status" value="1"/>
</dbReference>
<feature type="transmembrane region" description="Helical" evidence="1">
    <location>
        <begin position="90"/>
        <end position="110"/>
    </location>
</feature>
<evidence type="ECO:0000256" key="1">
    <source>
        <dbReference type="SAM" id="Phobius"/>
    </source>
</evidence>
<dbReference type="InterPro" id="IPR003675">
    <property type="entry name" value="Rce1/LyrA-like_dom"/>
</dbReference>
<gene>
    <name evidence="3" type="ORF">AWJ20_455</name>
</gene>
<dbReference type="OrthoDB" id="9981470at2759"/>
<evidence type="ECO:0000313" key="4">
    <source>
        <dbReference type="Proteomes" id="UP000189580"/>
    </source>
</evidence>
<dbReference type="InterPro" id="IPR042150">
    <property type="entry name" value="MmRce1-like"/>
</dbReference>
<dbReference type="GO" id="GO:0004175">
    <property type="term" value="F:endopeptidase activity"/>
    <property type="evidence" value="ECO:0007669"/>
    <property type="project" value="UniProtKB-ARBA"/>
</dbReference>
<feature type="transmembrane region" description="Helical" evidence="1">
    <location>
        <begin position="20"/>
        <end position="37"/>
    </location>
</feature>
<dbReference type="PANTHER" id="PTHR35797:SF1">
    <property type="entry name" value="PROTEASE"/>
    <property type="match status" value="1"/>
</dbReference>
<dbReference type="GO" id="GO:0080120">
    <property type="term" value="P:CAAX-box protein maturation"/>
    <property type="evidence" value="ECO:0007669"/>
    <property type="project" value="UniProtKB-ARBA"/>
</dbReference>
<feature type="transmembrane region" description="Helical" evidence="1">
    <location>
        <begin position="49"/>
        <end position="70"/>
    </location>
</feature>
<feature type="transmembrane region" description="Helical" evidence="1">
    <location>
        <begin position="208"/>
        <end position="229"/>
    </location>
</feature>
<proteinExistence type="predicted"/>
<keyword evidence="1" id="KW-0472">Membrane</keyword>
<evidence type="ECO:0000259" key="2">
    <source>
        <dbReference type="Pfam" id="PF02517"/>
    </source>
</evidence>